<feature type="binding site" evidence="6">
    <location>
        <position position="316"/>
    </location>
    <ligand>
        <name>Mn(2+)</name>
        <dbReference type="ChEBI" id="CHEBI:29035"/>
    </ligand>
</feature>
<feature type="domain" description="L-arabinose isomerase C-terminal" evidence="8">
    <location>
        <begin position="338"/>
        <end position="481"/>
    </location>
</feature>
<evidence type="ECO:0000256" key="5">
    <source>
        <dbReference type="ARBA" id="ARBA00023277"/>
    </source>
</evidence>
<dbReference type="AlphaFoldDB" id="A0A3D3TPQ9"/>
<comment type="cofactor">
    <cofactor evidence="6">
        <name>Mn(2+)</name>
        <dbReference type="ChEBI" id="CHEBI:29035"/>
    </cofactor>
    <text evidence="6">Binds 1 Mn(2+) ion per subunit.</text>
</comment>
<organism evidence="10 11">
    <name type="scientific">Mesotoga infera</name>
    <dbReference type="NCBI Taxonomy" id="1236046"/>
    <lineage>
        <taxon>Bacteria</taxon>
        <taxon>Thermotogati</taxon>
        <taxon>Thermotogota</taxon>
        <taxon>Thermotogae</taxon>
        <taxon>Kosmotogales</taxon>
        <taxon>Kosmotogaceae</taxon>
        <taxon>Mesotoga</taxon>
    </lineage>
</organism>
<dbReference type="PIRSF" id="PIRSF001478">
    <property type="entry name" value="L-ara_isomerase"/>
    <property type="match status" value="1"/>
</dbReference>
<evidence type="ECO:0000259" key="8">
    <source>
        <dbReference type="Pfam" id="PF11762"/>
    </source>
</evidence>
<feature type="domain" description="L-arabinose isomerase central" evidence="9">
    <location>
        <begin position="186"/>
        <end position="334"/>
    </location>
</feature>
<evidence type="ECO:0000259" key="9">
    <source>
        <dbReference type="Pfam" id="PF24856"/>
    </source>
</evidence>
<keyword evidence="3 6" id="KW-0464">Manganese</keyword>
<dbReference type="Gene3D" id="3.40.50.10940">
    <property type="match status" value="1"/>
</dbReference>
<dbReference type="InterPro" id="IPR004216">
    <property type="entry name" value="Fuc/Ara_isomerase_C"/>
</dbReference>
<dbReference type="InterPro" id="IPR055390">
    <property type="entry name" value="AraA_central"/>
</dbReference>
<dbReference type="SUPFAM" id="SSF53743">
    <property type="entry name" value="FucI/AraA N-terminal and middle domains"/>
    <property type="match status" value="1"/>
</dbReference>
<accession>A0A3D3TPQ9</accession>
<dbReference type="HAMAP" id="MF_00519">
    <property type="entry name" value="Arabinose_Isome"/>
    <property type="match status" value="1"/>
</dbReference>
<keyword evidence="1 6" id="KW-0479">Metal-binding</keyword>
<keyword evidence="2 6" id="KW-0054">Arabinose catabolism</keyword>
<dbReference type="InterPro" id="IPR003762">
    <property type="entry name" value="Lara_isomerase"/>
</dbReference>
<gene>
    <name evidence="6" type="primary">araA</name>
    <name evidence="10" type="ORF">DIT26_07030</name>
</gene>
<comment type="similarity">
    <text evidence="6">Belongs to the arabinose isomerase family.</text>
</comment>
<keyword evidence="5 6" id="KW-0119">Carbohydrate metabolism</keyword>
<protein>
    <recommendedName>
        <fullName evidence="6">L-arabinose isomerase</fullName>
        <ecNumber evidence="6">5.3.1.4</ecNumber>
    </recommendedName>
</protein>
<dbReference type="SUPFAM" id="SSF50443">
    <property type="entry name" value="FucI/AraA C-terminal domain-like"/>
    <property type="match status" value="1"/>
</dbReference>
<dbReference type="PANTHER" id="PTHR38464">
    <property type="entry name" value="L-ARABINOSE ISOMERASE"/>
    <property type="match status" value="1"/>
</dbReference>
<evidence type="ECO:0000256" key="2">
    <source>
        <dbReference type="ARBA" id="ARBA00022935"/>
    </source>
</evidence>
<comment type="catalytic activity">
    <reaction evidence="6">
        <text>beta-L-arabinopyranose = L-ribulose</text>
        <dbReference type="Rhea" id="RHEA:14821"/>
        <dbReference type="ChEBI" id="CHEBI:16880"/>
        <dbReference type="ChEBI" id="CHEBI:40886"/>
        <dbReference type="EC" id="5.3.1.4"/>
    </reaction>
</comment>
<dbReference type="InterPro" id="IPR038583">
    <property type="entry name" value="AraA_N_sf"/>
</dbReference>
<name>A0A3D3TPQ9_9BACT</name>
<evidence type="ECO:0000256" key="6">
    <source>
        <dbReference type="HAMAP-Rule" id="MF_00519"/>
    </source>
</evidence>
<reference evidence="10 11" key="1">
    <citation type="journal article" date="2018" name="Nat. Biotechnol.">
        <title>A standardized bacterial taxonomy based on genome phylogeny substantially revises the tree of life.</title>
        <authorList>
            <person name="Parks D.H."/>
            <person name="Chuvochina M."/>
            <person name="Waite D.W."/>
            <person name="Rinke C."/>
            <person name="Skarshewski A."/>
            <person name="Chaumeil P.A."/>
            <person name="Hugenholtz P."/>
        </authorList>
    </citation>
    <scope>NUCLEOTIDE SEQUENCE [LARGE SCALE GENOMIC DNA]</scope>
    <source>
        <strain evidence="10">UBA9905</strain>
    </source>
</reference>
<comment type="pathway">
    <text evidence="6">Carbohydrate degradation; L-arabinose degradation via L-ribulose; D-xylulose 5-phosphate from L-arabinose (bacterial route): step 1/3.</text>
</comment>
<feature type="binding site" evidence="6">
    <location>
        <position position="360"/>
    </location>
    <ligand>
        <name>Mn(2+)</name>
        <dbReference type="ChEBI" id="CHEBI:29035"/>
    </ligand>
</feature>
<dbReference type="Proteomes" id="UP000264215">
    <property type="component" value="Unassembled WGS sequence"/>
</dbReference>
<dbReference type="UniPathway" id="UPA00145">
    <property type="reaction ID" value="UER00565"/>
</dbReference>
<dbReference type="InterPro" id="IPR009015">
    <property type="entry name" value="Fucose_isomerase_N/cen_sf"/>
</dbReference>
<dbReference type="Pfam" id="PF11762">
    <property type="entry name" value="Arabinose_Iso_C"/>
    <property type="match status" value="1"/>
</dbReference>
<keyword evidence="4 6" id="KW-0413">Isomerase</keyword>
<comment type="function">
    <text evidence="6">Catalyzes the conversion of L-arabinose to L-ribulose.</text>
</comment>
<evidence type="ECO:0000259" key="7">
    <source>
        <dbReference type="Pfam" id="PF02610"/>
    </source>
</evidence>
<evidence type="ECO:0000256" key="4">
    <source>
        <dbReference type="ARBA" id="ARBA00023235"/>
    </source>
</evidence>
<evidence type="ECO:0000256" key="1">
    <source>
        <dbReference type="ARBA" id="ARBA00022723"/>
    </source>
</evidence>
<comment type="caution">
    <text evidence="10">The sequence shown here is derived from an EMBL/GenBank/DDBJ whole genome shotgun (WGS) entry which is preliminary data.</text>
</comment>
<dbReference type="NCBIfam" id="NF002795">
    <property type="entry name" value="PRK02929.1"/>
    <property type="match status" value="1"/>
</dbReference>
<feature type="binding site" evidence="6">
    <location>
        <position position="343"/>
    </location>
    <ligand>
        <name>Mn(2+)</name>
        <dbReference type="ChEBI" id="CHEBI:29035"/>
    </ligand>
</feature>
<sequence length="510" mass="57484">MVVLQKGGLITIIRDLEVWFITGSQELYGKEVLKKVEENSKKLVDALNDAISTPIKIAWKPVLKDANQIKKVIDEANSSKACIGLIAWMHTFSPAKMWIAGLKSLEKPFLHFHTQFEQKIPWNTIDMDYMNTNQSAHGGREFGFISARLELKRKVIAGHWSDSTVISKLEDWIRAALGWNEAHTLKVARLGDNMRDVAVTEGNKVDAQIDFGYEVHGFAVGDYIEGYFKQVKRSEAEELVNRYQEEYPIKKSTVSEEVFQSSIREAARIEIALRRFLEEGGFKAFTTTFQDLHGMRQLPGIAVQRLMRDGYGFGGEGDWKSAALVRIMKVMAEGIDVGTSFIEDYIYHFEPGNIKELGSHMLEVCESIADGTPSLEVHPLSIGGKEPPARLVFNAKEGPAVQACIVEFGDRFRMIVNELEVVKQDDDMPKLPVARALWVPKPDLATAATAWILAGGAHHSSMSYTVTAEQLEDLSDMFGIEIVVIDDKTDITEFKKELRYNELYYKLKKL</sequence>
<proteinExistence type="inferred from homology"/>
<evidence type="ECO:0000313" key="10">
    <source>
        <dbReference type="EMBL" id="HCO70312.1"/>
    </source>
</evidence>
<dbReference type="InterPro" id="IPR055389">
    <property type="entry name" value="AraA_N"/>
</dbReference>
<dbReference type="Pfam" id="PF02610">
    <property type="entry name" value="AraA_N"/>
    <property type="match status" value="1"/>
</dbReference>
<evidence type="ECO:0000256" key="3">
    <source>
        <dbReference type="ARBA" id="ARBA00023211"/>
    </source>
</evidence>
<dbReference type="EC" id="5.3.1.4" evidence="6"/>
<dbReference type="Pfam" id="PF24856">
    <property type="entry name" value="AraA_central"/>
    <property type="match status" value="1"/>
</dbReference>
<feature type="binding site" evidence="6">
    <location>
        <position position="459"/>
    </location>
    <ligand>
        <name>Mn(2+)</name>
        <dbReference type="ChEBI" id="CHEBI:29035"/>
    </ligand>
</feature>
<evidence type="ECO:0000313" key="11">
    <source>
        <dbReference type="Proteomes" id="UP000264215"/>
    </source>
</evidence>
<dbReference type="GO" id="GO:0019569">
    <property type="term" value="P:L-arabinose catabolic process to D-xylulose 5-phosphate"/>
    <property type="evidence" value="ECO:0007669"/>
    <property type="project" value="UniProtKB-UniRule"/>
</dbReference>
<dbReference type="GO" id="GO:0030145">
    <property type="term" value="F:manganese ion binding"/>
    <property type="evidence" value="ECO:0007669"/>
    <property type="project" value="UniProtKB-UniRule"/>
</dbReference>
<dbReference type="GO" id="GO:0008733">
    <property type="term" value="F:L-arabinose isomerase activity"/>
    <property type="evidence" value="ECO:0007669"/>
    <property type="project" value="UniProtKB-UniRule"/>
</dbReference>
<dbReference type="PANTHER" id="PTHR38464:SF1">
    <property type="entry name" value="L-ARABINOSE ISOMERASE"/>
    <property type="match status" value="1"/>
</dbReference>
<dbReference type="GO" id="GO:0005829">
    <property type="term" value="C:cytosol"/>
    <property type="evidence" value="ECO:0007669"/>
    <property type="project" value="TreeGrafter"/>
</dbReference>
<dbReference type="EMBL" id="DQBS01000158">
    <property type="protein sequence ID" value="HCO70312.1"/>
    <property type="molecule type" value="Genomic_DNA"/>
</dbReference>
<feature type="domain" description="L-arabinose isomerase N-terminal" evidence="7">
    <location>
        <begin position="17"/>
        <end position="182"/>
    </location>
</feature>
<dbReference type="InterPro" id="IPR024664">
    <property type="entry name" value="Ara_Isoase_C"/>
</dbReference>